<dbReference type="InterPro" id="IPR051203">
    <property type="entry name" value="Polysaccharide_Synthase-Rel"/>
</dbReference>
<evidence type="ECO:0000313" key="4">
    <source>
        <dbReference type="Proteomes" id="UP000266644"/>
    </source>
</evidence>
<dbReference type="Proteomes" id="UP000266644">
    <property type="component" value="Unassembled WGS sequence"/>
</dbReference>
<dbReference type="InterPro" id="IPR036291">
    <property type="entry name" value="NAD(P)-bd_dom_sf"/>
</dbReference>
<protein>
    <submittedName>
        <fullName evidence="3">NAD-dependent epimerase/dehydratase family protein</fullName>
    </submittedName>
</protein>
<feature type="domain" description="Polysaccharide biosynthesis protein CapD-like" evidence="2">
    <location>
        <begin position="7"/>
        <end position="75"/>
    </location>
</feature>
<comment type="caution">
    <text evidence="3">The sequence shown here is derived from an EMBL/GenBank/DDBJ whole genome shotgun (WGS) entry which is preliminary data.</text>
</comment>
<dbReference type="SUPFAM" id="SSF51735">
    <property type="entry name" value="NAD(P)-binding Rossmann-fold domains"/>
    <property type="match status" value="1"/>
</dbReference>
<proteinExistence type="inferred from homology"/>
<dbReference type="AlphaFoldDB" id="A0A396C177"/>
<sequence length="76" mass="8828">MFKDKTLLITGGTGSFGNAVLKRFLDSDIKEVRIFSRDEKKQDDMRHRLQNKKVKFYIGDVRDKRSVDGVMNGVDY</sequence>
<name>A0A396C177_BACFG</name>
<reference evidence="3 4" key="1">
    <citation type="submission" date="2018-08" db="EMBL/GenBank/DDBJ databases">
        <title>A genome reference for cultivated species of the human gut microbiota.</title>
        <authorList>
            <person name="Zou Y."/>
            <person name="Xue W."/>
            <person name="Luo G."/>
        </authorList>
    </citation>
    <scope>NUCLEOTIDE SEQUENCE [LARGE SCALE GENOMIC DNA]</scope>
    <source>
        <strain evidence="3 4">AM18-6</strain>
    </source>
</reference>
<evidence type="ECO:0000313" key="3">
    <source>
        <dbReference type="EMBL" id="RHH11159.1"/>
    </source>
</evidence>
<comment type="similarity">
    <text evidence="1">Belongs to the polysaccharide synthase family.</text>
</comment>
<evidence type="ECO:0000259" key="2">
    <source>
        <dbReference type="Pfam" id="PF02719"/>
    </source>
</evidence>
<dbReference type="InterPro" id="IPR003869">
    <property type="entry name" value="Polysac_CapD-like"/>
</dbReference>
<accession>A0A396C177</accession>
<feature type="non-terminal residue" evidence="3">
    <location>
        <position position="76"/>
    </location>
</feature>
<dbReference type="EMBL" id="QRJE01000015">
    <property type="protein sequence ID" value="RHH11159.1"/>
    <property type="molecule type" value="Genomic_DNA"/>
</dbReference>
<dbReference type="Gene3D" id="3.40.50.720">
    <property type="entry name" value="NAD(P)-binding Rossmann-like Domain"/>
    <property type="match status" value="1"/>
</dbReference>
<dbReference type="RefSeq" id="WP_122330265.1">
    <property type="nucleotide sequence ID" value="NZ_JAGJIB010000045.1"/>
</dbReference>
<organism evidence="3 4">
    <name type="scientific">Bacteroides fragilis</name>
    <dbReference type="NCBI Taxonomy" id="817"/>
    <lineage>
        <taxon>Bacteria</taxon>
        <taxon>Pseudomonadati</taxon>
        <taxon>Bacteroidota</taxon>
        <taxon>Bacteroidia</taxon>
        <taxon>Bacteroidales</taxon>
        <taxon>Bacteroidaceae</taxon>
        <taxon>Bacteroides</taxon>
    </lineage>
</organism>
<evidence type="ECO:0000256" key="1">
    <source>
        <dbReference type="ARBA" id="ARBA00007430"/>
    </source>
</evidence>
<dbReference type="Pfam" id="PF02719">
    <property type="entry name" value="Polysacc_synt_2"/>
    <property type="match status" value="1"/>
</dbReference>
<gene>
    <name evidence="3" type="ORF">DW228_10315</name>
</gene>
<dbReference type="PANTHER" id="PTHR43318">
    <property type="entry name" value="UDP-N-ACETYLGLUCOSAMINE 4,6-DEHYDRATASE"/>
    <property type="match status" value="1"/>
</dbReference>
<dbReference type="PANTHER" id="PTHR43318:SF2">
    <property type="entry name" value="UDP-N-ACETYLGLUCOSAMINE 4,6-DEHYDRATASE (INVERTING)"/>
    <property type="match status" value="1"/>
</dbReference>